<feature type="transmembrane region" description="Helical" evidence="1">
    <location>
        <begin position="110"/>
        <end position="130"/>
    </location>
</feature>
<keyword evidence="1" id="KW-0472">Membrane</keyword>
<evidence type="ECO:0000256" key="1">
    <source>
        <dbReference type="SAM" id="Phobius"/>
    </source>
</evidence>
<accession>A0AAV8VYK9</accession>
<reference evidence="2 3" key="1">
    <citation type="journal article" date="2023" name="Insect Mol. Biol.">
        <title>Genome sequencing provides insights into the evolution of gene families encoding plant cell wall-degrading enzymes in longhorned beetles.</title>
        <authorList>
            <person name="Shin N.R."/>
            <person name="Okamura Y."/>
            <person name="Kirsch R."/>
            <person name="Pauchet Y."/>
        </authorList>
    </citation>
    <scope>NUCLEOTIDE SEQUENCE [LARGE SCALE GENOMIC DNA]</scope>
    <source>
        <strain evidence="2">EAD_L_NR</strain>
    </source>
</reference>
<sequence length="137" mass="15895">MQVKQDVPMKFKTPCLIIGVSHLVLLIFSLYERIWELIKLEEPFQLQDHTVVLTSHVIQIIAIGLLICGSVTGNTYYIIPWLICTALLFLTASVYAVLYMSQDETSQKLINFLVIGVIWATWYIVLKFHLENRIRKR</sequence>
<organism evidence="2 3">
    <name type="scientific">Exocentrus adspersus</name>
    <dbReference type="NCBI Taxonomy" id="1586481"/>
    <lineage>
        <taxon>Eukaryota</taxon>
        <taxon>Metazoa</taxon>
        <taxon>Ecdysozoa</taxon>
        <taxon>Arthropoda</taxon>
        <taxon>Hexapoda</taxon>
        <taxon>Insecta</taxon>
        <taxon>Pterygota</taxon>
        <taxon>Neoptera</taxon>
        <taxon>Endopterygota</taxon>
        <taxon>Coleoptera</taxon>
        <taxon>Polyphaga</taxon>
        <taxon>Cucujiformia</taxon>
        <taxon>Chrysomeloidea</taxon>
        <taxon>Cerambycidae</taxon>
        <taxon>Lamiinae</taxon>
        <taxon>Acanthocinini</taxon>
        <taxon>Exocentrus</taxon>
    </lineage>
</organism>
<feature type="transmembrane region" description="Helical" evidence="1">
    <location>
        <begin position="51"/>
        <end position="71"/>
    </location>
</feature>
<keyword evidence="1" id="KW-0812">Transmembrane</keyword>
<dbReference type="Proteomes" id="UP001159042">
    <property type="component" value="Unassembled WGS sequence"/>
</dbReference>
<keyword evidence="3" id="KW-1185">Reference proteome</keyword>
<evidence type="ECO:0000313" key="3">
    <source>
        <dbReference type="Proteomes" id="UP001159042"/>
    </source>
</evidence>
<keyword evidence="1" id="KW-1133">Transmembrane helix</keyword>
<comment type="caution">
    <text evidence="2">The sequence shown here is derived from an EMBL/GenBank/DDBJ whole genome shotgun (WGS) entry which is preliminary data.</text>
</comment>
<proteinExistence type="predicted"/>
<evidence type="ECO:0000313" key="2">
    <source>
        <dbReference type="EMBL" id="KAJ8919309.1"/>
    </source>
</evidence>
<gene>
    <name evidence="2" type="ORF">NQ315_003893</name>
</gene>
<feature type="transmembrane region" description="Helical" evidence="1">
    <location>
        <begin position="12"/>
        <end position="31"/>
    </location>
</feature>
<name>A0AAV8VYK9_9CUCU</name>
<dbReference type="AlphaFoldDB" id="A0AAV8VYK9"/>
<feature type="transmembrane region" description="Helical" evidence="1">
    <location>
        <begin position="78"/>
        <end position="98"/>
    </location>
</feature>
<dbReference type="EMBL" id="JANEYG010000019">
    <property type="protein sequence ID" value="KAJ8919309.1"/>
    <property type="molecule type" value="Genomic_DNA"/>
</dbReference>
<protein>
    <submittedName>
        <fullName evidence="2">Uncharacterized protein</fullName>
    </submittedName>
</protein>